<evidence type="ECO:0000256" key="1">
    <source>
        <dbReference type="SAM" id="Phobius"/>
    </source>
</evidence>
<feature type="transmembrane region" description="Helical" evidence="1">
    <location>
        <begin position="429"/>
        <end position="455"/>
    </location>
</feature>
<proteinExistence type="predicted"/>
<accession>A0ABX0QHB8</accession>
<feature type="transmembrane region" description="Helical" evidence="1">
    <location>
        <begin position="267"/>
        <end position="289"/>
    </location>
</feature>
<sequence>MTPPTLLITDRLPFLWQWLGVNYGQLRAILAVKLQLDNRRPVGFNQWKKASETTNSYWLSLGLYTLFGGAAAVFLSIVPAAGIVKPATVLFGYVLAVCVMSLISDFSSVVLDSSDNQIMLFRPIDNRTMLTARVVHIISYLFTIALAVGVTGILVIGYRFGAVAGLLSILLCLLMAILAVFLTNVLYLILMQLVSSERLREVINYVQIGMGIVFYGGYQLLPRLVGTDTMMGTAPFVWKSWHYAIPPLWSAGSIDMVVNRQIDAQHLLLFGLALTAPFVGIYIMTNVLASTFSAKLASLDQEEKTEPTAQTTGFSGAGKPSLSLAERMANWLTSSPLEHAGFTFVWYITGRDRKFKLRTYPGLGFGLAYAIMMSLNHQSSMAQGETFYLFILYFGGIYIMTALMQIAISDNYKAAWIYESSPMTQPGPLLAGGVKALITKLMLPYYCLLAGYVLYLKGPAVLPDVLLAFVNSLVMLLVTALISKRHLPFSVAQDVVRSSATTRSFLSLFVMGLIGAAHWGLTYIDYGQWVALPVMIGVAFLLFRSYRQTTWSEVVN</sequence>
<organism evidence="2 3">
    <name type="scientific">Fibrivirga algicola</name>
    <dbReference type="NCBI Taxonomy" id="2950420"/>
    <lineage>
        <taxon>Bacteria</taxon>
        <taxon>Pseudomonadati</taxon>
        <taxon>Bacteroidota</taxon>
        <taxon>Cytophagia</taxon>
        <taxon>Cytophagales</taxon>
        <taxon>Spirosomataceae</taxon>
        <taxon>Fibrivirga</taxon>
    </lineage>
</organism>
<feature type="transmembrane region" description="Helical" evidence="1">
    <location>
        <begin position="132"/>
        <end position="156"/>
    </location>
</feature>
<feature type="transmembrane region" description="Helical" evidence="1">
    <location>
        <begin position="461"/>
        <end position="482"/>
    </location>
</feature>
<keyword evidence="1" id="KW-0812">Transmembrane</keyword>
<evidence type="ECO:0000313" key="3">
    <source>
        <dbReference type="Proteomes" id="UP000606008"/>
    </source>
</evidence>
<keyword evidence="1" id="KW-0472">Membrane</keyword>
<feature type="transmembrane region" description="Helical" evidence="1">
    <location>
        <begin position="387"/>
        <end position="408"/>
    </location>
</feature>
<feature type="transmembrane region" description="Helical" evidence="1">
    <location>
        <begin position="503"/>
        <end position="520"/>
    </location>
</feature>
<feature type="transmembrane region" description="Helical" evidence="1">
    <location>
        <begin position="57"/>
        <end position="84"/>
    </location>
</feature>
<evidence type="ECO:0000313" key="2">
    <source>
        <dbReference type="EMBL" id="NID11795.1"/>
    </source>
</evidence>
<keyword evidence="1" id="KW-1133">Transmembrane helix</keyword>
<protein>
    <recommendedName>
        <fullName evidence="4">ABC transporter permease</fullName>
    </recommendedName>
</protein>
<gene>
    <name evidence="2" type="ORF">F7231_16600</name>
</gene>
<feature type="transmembrane region" description="Helical" evidence="1">
    <location>
        <begin position="162"/>
        <end position="190"/>
    </location>
</feature>
<feature type="transmembrane region" description="Helical" evidence="1">
    <location>
        <begin position="90"/>
        <end position="111"/>
    </location>
</feature>
<feature type="transmembrane region" description="Helical" evidence="1">
    <location>
        <begin position="526"/>
        <end position="543"/>
    </location>
</feature>
<dbReference type="RefSeq" id="WP_166692760.1">
    <property type="nucleotide sequence ID" value="NZ_WAEL01000006.1"/>
</dbReference>
<reference evidence="2" key="1">
    <citation type="submission" date="2024-05" db="EMBL/GenBank/DDBJ databases">
        <authorList>
            <person name="Jung D.-H."/>
        </authorList>
    </citation>
    <scope>NUCLEOTIDE SEQUENCE</scope>
    <source>
        <strain evidence="2">JA-25</strain>
    </source>
</reference>
<evidence type="ECO:0008006" key="4">
    <source>
        <dbReference type="Google" id="ProtNLM"/>
    </source>
</evidence>
<dbReference type="Proteomes" id="UP000606008">
    <property type="component" value="Unassembled WGS sequence"/>
</dbReference>
<dbReference type="EMBL" id="WAEL01000006">
    <property type="protein sequence ID" value="NID11795.1"/>
    <property type="molecule type" value="Genomic_DNA"/>
</dbReference>
<feature type="transmembrane region" description="Helical" evidence="1">
    <location>
        <begin position="202"/>
        <end position="221"/>
    </location>
</feature>
<keyword evidence="3" id="KW-1185">Reference proteome</keyword>
<name>A0ABX0QHB8_9BACT</name>
<comment type="caution">
    <text evidence="2">The sequence shown here is derived from an EMBL/GenBank/DDBJ whole genome shotgun (WGS) entry which is preliminary data.</text>
</comment>
<feature type="transmembrane region" description="Helical" evidence="1">
    <location>
        <begin position="359"/>
        <end position="375"/>
    </location>
</feature>